<name>A0A8T0DMM9_9TREM</name>
<sequence length="105" mass="12079">MWFLNRELINLKRIPHKHNFISLKQTVNLDRRVTAVQNRSQAQNALKSLNHNGSGRINVQELQQHLADANCPLDQARVKQFIASHEVAQDGTVDLQQLSKFLDQQ</sequence>
<evidence type="ECO:0000313" key="3">
    <source>
        <dbReference type="Proteomes" id="UP000699462"/>
    </source>
</evidence>
<protein>
    <recommendedName>
        <fullName evidence="1">EF-hand domain-containing protein</fullName>
    </recommendedName>
</protein>
<dbReference type="AlphaFoldDB" id="A0A8T0DMM9"/>
<comment type="caution">
    <text evidence="2">The sequence shown here is derived from an EMBL/GenBank/DDBJ whole genome shotgun (WGS) entry which is preliminary data.</text>
</comment>
<gene>
    <name evidence="2" type="ORF">P879_04718</name>
</gene>
<dbReference type="InterPro" id="IPR002048">
    <property type="entry name" value="EF_hand_dom"/>
</dbReference>
<dbReference type="Gene3D" id="1.10.238.10">
    <property type="entry name" value="EF-hand"/>
    <property type="match status" value="1"/>
</dbReference>
<proteinExistence type="predicted"/>
<dbReference type="SUPFAM" id="SSF47473">
    <property type="entry name" value="EF-hand"/>
    <property type="match status" value="1"/>
</dbReference>
<evidence type="ECO:0000259" key="1">
    <source>
        <dbReference type="PROSITE" id="PS50222"/>
    </source>
</evidence>
<dbReference type="PROSITE" id="PS50222">
    <property type="entry name" value="EF_HAND_2"/>
    <property type="match status" value="1"/>
</dbReference>
<dbReference type="OrthoDB" id="6233985at2759"/>
<feature type="domain" description="EF-hand" evidence="1">
    <location>
        <begin position="37"/>
        <end position="72"/>
    </location>
</feature>
<reference evidence="2 3" key="1">
    <citation type="submission" date="2019-07" db="EMBL/GenBank/DDBJ databases">
        <title>Annotation for the trematode Paragonimus westermani.</title>
        <authorList>
            <person name="Choi Y.-J."/>
        </authorList>
    </citation>
    <scope>NUCLEOTIDE SEQUENCE [LARGE SCALE GENOMIC DNA]</scope>
    <source>
        <strain evidence="2">180907_Pwestermani</strain>
    </source>
</reference>
<dbReference type="Proteomes" id="UP000699462">
    <property type="component" value="Unassembled WGS sequence"/>
</dbReference>
<dbReference type="EMBL" id="JTDF01003028">
    <property type="protein sequence ID" value="KAF8568194.1"/>
    <property type="molecule type" value="Genomic_DNA"/>
</dbReference>
<organism evidence="2 3">
    <name type="scientific">Paragonimus westermani</name>
    <dbReference type="NCBI Taxonomy" id="34504"/>
    <lineage>
        <taxon>Eukaryota</taxon>
        <taxon>Metazoa</taxon>
        <taxon>Spiralia</taxon>
        <taxon>Lophotrochozoa</taxon>
        <taxon>Platyhelminthes</taxon>
        <taxon>Trematoda</taxon>
        <taxon>Digenea</taxon>
        <taxon>Plagiorchiida</taxon>
        <taxon>Troglotremata</taxon>
        <taxon>Troglotrematidae</taxon>
        <taxon>Paragonimus</taxon>
    </lineage>
</organism>
<dbReference type="GO" id="GO:0005509">
    <property type="term" value="F:calcium ion binding"/>
    <property type="evidence" value="ECO:0007669"/>
    <property type="project" value="InterPro"/>
</dbReference>
<accession>A0A8T0DMM9</accession>
<evidence type="ECO:0000313" key="2">
    <source>
        <dbReference type="EMBL" id="KAF8568194.1"/>
    </source>
</evidence>
<dbReference type="InterPro" id="IPR011992">
    <property type="entry name" value="EF-hand-dom_pair"/>
</dbReference>
<keyword evidence="3" id="KW-1185">Reference proteome</keyword>